<organism evidence="1 2">
    <name type="scientific">Cystobacter ferrugineus</name>
    <dbReference type="NCBI Taxonomy" id="83449"/>
    <lineage>
        <taxon>Bacteria</taxon>
        <taxon>Pseudomonadati</taxon>
        <taxon>Myxococcota</taxon>
        <taxon>Myxococcia</taxon>
        <taxon>Myxococcales</taxon>
        <taxon>Cystobacterineae</taxon>
        <taxon>Archangiaceae</taxon>
        <taxon>Cystobacter</taxon>
    </lineage>
</organism>
<keyword evidence="2" id="KW-1185">Reference proteome</keyword>
<comment type="caution">
    <text evidence="1">The sequence shown here is derived from an EMBL/GenBank/DDBJ whole genome shotgun (WGS) entry which is preliminary data.</text>
</comment>
<dbReference type="Proteomes" id="UP000182229">
    <property type="component" value="Unassembled WGS sequence"/>
</dbReference>
<reference evidence="2" key="1">
    <citation type="submission" date="2016-11" db="EMBL/GenBank/DDBJ databases">
        <authorList>
            <person name="Shukria A."/>
            <person name="Stevens D.C."/>
        </authorList>
    </citation>
    <scope>NUCLEOTIDE SEQUENCE [LARGE SCALE GENOMIC DNA]</scope>
    <source>
        <strain evidence="2">Cbfe23</strain>
    </source>
</reference>
<name>A0A1L9AYD6_9BACT</name>
<dbReference type="RefSeq" id="WP_071904084.1">
    <property type="nucleotide sequence ID" value="NZ_MPIN01000016.1"/>
</dbReference>
<reference evidence="1 2" key="2">
    <citation type="submission" date="2016-12" db="EMBL/GenBank/DDBJ databases">
        <title>Draft Genome Sequence of Cystobacter ferrugineus Strain Cbfe23.</title>
        <authorList>
            <person name="Akbar S."/>
            <person name="Dowd S.E."/>
            <person name="Stevens D.C."/>
        </authorList>
    </citation>
    <scope>NUCLEOTIDE SEQUENCE [LARGE SCALE GENOMIC DNA]</scope>
    <source>
        <strain evidence="1 2">Cbfe23</strain>
    </source>
</reference>
<proteinExistence type="predicted"/>
<sequence length="172" mass="18854">MAEHARRRAGVARVFVGQPERLAAAWRRMRFAEARKDGSPPCNQLESVVEPFIREVGRTLEGVGGSAWSRTRAVLRLSSRRGSRVLNDEFAALRRCLLDAVETLGGGNAERAVVNQALDEAVSSTEELVEHLANPFAPKPRVPFAGLVVQCFEKPARGREKAHSGEKHAPAH</sequence>
<accession>A0A1L9AYD6</accession>
<protein>
    <submittedName>
        <fullName evidence="1">Uncharacterized protein</fullName>
    </submittedName>
</protein>
<dbReference type="AlphaFoldDB" id="A0A1L9AYD6"/>
<evidence type="ECO:0000313" key="1">
    <source>
        <dbReference type="EMBL" id="OJH35031.1"/>
    </source>
</evidence>
<gene>
    <name evidence="1" type="ORF">BON30_41370</name>
</gene>
<dbReference type="OrthoDB" id="5381355at2"/>
<dbReference type="EMBL" id="MPIN01000016">
    <property type="protein sequence ID" value="OJH35031.1"/>
    <property type="molecule type" value="Genomic_DNA"/>
</dbReference>
<evidence type="ECO:0000313" key="2">
    <source>
        <dbReference type="Proteomes" id="UP000182229"/>
    </source>
</evidence>